<reference evidence="16" key="1">
    <citation type="journal article" date="2015" name="Proc. Natl. Acad. Sci. U.S.A.">
        <title>Networks of energetic and metabolic interactions define dynamics in microbial communities.</title>
        <authorList>
            <person name="Embree M."/>
            <person name="Liu J.K."/>
            <person name="Al-Bassam M.M."/>
            <person name="Zengler K."/>
        </authorList>
    </citation>
    <scope>NUCLEOTIDE SEQUENCE</scope>
</reference>
<dbReference type="Gene3D" id="6.10.340.10">
    <property type="match status" value="1"/>
</dbReference>
<dbReference type="FunFam" id="1.10.287.130:FF:000002">
    <property type="entry name" value="Two-component osmosensing histidine kinase"/>
    <property type="match status" value="1"/>
</dbReference>
<evidence type="ECO:0000259" key="11">
    <source>
        <dbReference type="PROSITE" id="PS50109"/>
    </source>
</evidence>
<evidence type="ECO:0000256" key="6">
    <source>
        <dbReference type="ARBA" id="ARBA00022777"/>
    </source>
</evidence>
<feature type="domain" description="Response regulatory" evidence="12">
    <location>
        <begin position="798"/>
        <end position="916"/>
    </location>
</feature>
<evidence type="ECO:0000256" key="2">
    <source>
        <dbReference type="ARBA" id="ARBA00012438"/>
    </source>
</evidence>
<comment type="caution">
    <text evidence="16">The sequence shown here is derived from an EMBL/GenBank/DDBJ whole genome shotgun (WGS) entry which is preliminary data.</text>
</comment>
<comment type="catalytic activity">
    <reaction evidence="1">
        <text>ATP + protein L-histidine = ADP + protein N-phospho-L-histidine.</text>
        <dbReference type="EC" id="2.7.13.3"/>
    </reaction>
</comment>
<dbReference type="Gene3D" id="3.40.50.2300">
    <property type="match status" value="1"/>
</dbReference>
<dbReference type="EC" id="2.7.13.3" evidence="2"/>
<keyword evidence="10" id="KW-0472">Membrane</keyword>
<dbReference type="Pfam" id="PF08448">
    <property type="entry name" value="PAS_4"/>
    <property type="match status" value="1"/>
</dbReference>
<evidence type="ECO:0000256" key="10">
    <source>
        <dbReference type="SAM" id="Phobius"/>
    </source>
</evidence>
<dbReference type="GO" id="GO:0016020">
    <property type="term" value="C:membrane"/>
    <property type="evidence" value="ECO:0007669"/>
    <property type="project" value="InterPro"/>
</dbReference>
<dbReference type="GO" id="GO:0000155">
    <property type="term" value="F:phosphorelay sensor kinase activity"/>
    <property type="evidence" value="ECO:0007669"/>
    <property type="project" value="InterPro"/>
</dbReference>
<dbReference type="CDD" id="cd12914">
    <property type="entry name" value="PDC1_DGC_like"/>
    <property type="match status" value="1"/>
</dbReference>
<dbReference type="InterPro" id="IPR000700">
    <property type="entry name" value="PAS-assoc_C"/>
</dbReference>
<keyword evidence="5" id="KW-0547">Nucleotide-binding</keyword>
<name>A0A0W8G8K4_9ZZZZ</name>
<protein>
    <recommendedName>
        <fullName evidence="2">histidine kinase</fullName>
        <ecNumber evidence="2">2.7.13.3</ecNumber>
    </recommendedName>
</protein>
<dbReference type="InterPro" id="IPR011006">
    <property type="entry name" value="CheY-like_superfamily"/>
</dbReference>
<dbReference type="CDD" id="cd16922">
    <property type="entry name" value="HATPase_EvgS-ArcB-TorS-like"/>
    <property type="match status" value="1"/>
</dbReference>
<dbReference type="InterPro" id="IPR003661">
    <property type="entry name" value="HisK_dim/P_dom"/>
</dbReference>
<feature type="compositionally biased region" description="Basic and acidic residues" evidence="9">
    <location>
        <begin position="754"/>
        <end position="766"/>
    </location>
</feature>
<dbReference type="Pfam" id="PF00512">
    <property type="entry name" value="HisKA"/>
    <property type="match status" value="1"/>
</dbReference>
<evidence type="ECO:0000256" key="5">
    <source>
        <dbReference type="ARBA" id="ARBA00022741"/>
    </source>
</evidence>
<dbReference type="InterPro" id="IPR004358">
    <property type="entry name" value="Sig_transdc_His_kin-like_C"/>
</dbReference>
<dbReference type="SUPFAM" id="SSF55874">
    <property type="entry name" value="ATPase domain of HSP90 chaperone/DNA topoisomerase II/histidine kinase"/>
    <property type="match status" value="1"/>
</dbReference>
<dbReference type="SMART" id="SM00304">
    <property type="entry name" value="HAMP"/>
    <property type="match status" value="1"/>
</dbReference>
<feature type="domain" description="PAS" evidence="13">
    <location>
        <begin position="376"/>
        <end position="446"/>
    </location>
</feature>
<evidence type="ECO:0000259" key="12">
    <source>
        <dbReference type="PROSITE" id="PS50110"/>
    </source>
</evidence>
<evidence type="ECO:0000256" key="3">
    <source>
        <dbReference type="ARBA" id="ARBA00022553"/>
    </source>
</evidence>
<dbReference type="EMBL" id="LNQE01000086">
    <property type="protein sequence ID" value="KUG29430.1"/>
    <property type="molecule type" value="Genomic_DNA"/>
</dbReference>
<keyword evidence="10" id="KW-0812">Transmembrane</keyword>
<dbReference type="SMART" id="SM00387">
    <property type="entry name" value="HATPase_c"/>
    <property type="match status" value="1"/>
</dbReference>
<dbReference type="Gene3D" id="3.30.450.20">
    <property type="entry name" value="PAS domain"/>
    <property type="match status" value="3"/>
</dbReference>
<dbReference type="Pfam" id="PF00672">
    <property type="entry name" value="HAMP"/>
    <property type="match status" value="1"/>
</dbReference>
<dbReference type="InterPro" id="IPR003660">
    <property type="entry name" value="HAMP_dom"/>
</dbReference>
<dbReference type="CDD" id="cd00130">
    <property type="entry name" value="PAS"/>
    <property type="match status" value="1"/>
</dbReference>
<dbReference type="PRINTS" id="PR00344">
    <property type="entry name" value="BCTRLSENSOR"/>
</dbReference>
<keyword evidence="4" id="KW-0808">Transferase</keyword>
<dbReference type="CDD" id="cd12915">
    <property type="entry name" value="PDC2_DGC_like"/>
    <property type="match status" value="1"/>
</dbReference>
<dbReference type="SUPFAM" id="SSF52172">
    <property type="entry name" value="CheY-like"/>
    <property type="match status" value="1"/>
</dbReference>
<dbReference type="SMART" id="SM00388">
    <property type="entry name" value="HisKA"/>
    <property type="match status" value="1"/>
</dbReference>
<evidence type="ECO:0000259" key="15">
    <source>
        <dbReference type="PROSITE" id="PS50885"/>
    </source>
</evidence>
<feature type="domain" description="HAMP" evidence="15">
    <location>
        <begin position="312"/>
        <end position="364"/>
    </location>
</feature>
<dbReference type="PROSITE" id="PS50110">
    <property type="entry name" value="RESPONSE_REGULATORY"/>
    <property type="match status" value="1"/>
</dbReference>
<dbReference type="InterPro" id="IPR036890">
    <property type="entry name" value="HATPase_C_sf"/>
</dbReference>
<dbReference type="InterPro" id="IPR001789">
    <property type="entry name" value="Sig_transdc_resp-reg_receiver"/>
</dbReference>
<dbReference type="CDD" id="cd06225">
    <property type="entry name" value="HAMP"/>
    <property type="match status" value="1"/>
</dbReference>
<dbReference type="Gene3D" id="1.10.287.130">
    <property type="match status" value="1"/>
</dbReference>
<dbReference type="CDD" id="cd00082">
    <property type="entry name" value="HisKA"/>
    <property type="match status" value="1"/>
</dbReference>
<dbReference type="Pfam" id="PF02518">
    <property type="entry name" value="HATPase_c"/>
    <property type="match status" value="1"/>
</dbReference>
<dbReference type="SMART" id="SM00448">
    <property type="entry name" value="REC"/>
    <property type="match status" value="1"/>
</dbReference>
<evidence type="ECO:0000256" key="9">
    <source>
        <dbReference type="SAM" id="MobiDB-lite"/>
    </source>
</evidence>
<dbReference type="NCBIfam" id="TIGR00229">
    <property type="entry name" value="sensory_box"/>
    <property type="match status" value="1"/>
</dbReference>
<feature type="domain" description="PAC" evidence="14">
    <location>
        <begin position="449"/>
        <end position="501"/>
    </location>
</feature>
<keyword evidence="3" id="KW-0597">Phosphoprotein</keyword>
<evidence type="ECO:0000256" key="4">
    <source>
        <dbReference type="ARBA" id="ARBA00022679"/>
    </source>
</evidence>
<dbReference type="InterPro" id="IPR000014">
    <property type="entry name" value="PAS"/>
</dbReference>
<evidence type="ECO:0000256" key="7">
    <source>
        <dbReference type="ARBA" id="ARBA00022840"/>
    </source>
</evidence>
<evidence type="ECO:0000313" key="16">
    <source>
        <dbReference type="EMBL" id="KUG29430.1"/>
    </source>
</evidence>
<evidence type="ECO:0000256" key="1">
    <source>
        <dbReference type="ARBA" id="ARBA00000085"/>
    </source>
</evidence>
<dbReference type="InterPro" id="IPR013656">
    <property type="entry name" value="PAS_4"/>
</dbReference>
<organism evidence="16">
    <name type="scientific">hydrocarbon metagenome</name>
    <dbReference type="NCBI Taxonomy" id="938273"/>
    <lineage>
        <taxon>unclassified sequences</taxon>
        <taxon>metagenomes</taxon>
        <taxon>ecological metagenomes</taxon>
    </lineage>
</organism>
<dbReference type="InterPro" id="IPR005467">
    <property type="entry name" value="His_kinase_dom"/>
</dbReference>
<dbReference type="PROSITE" id="PS50109">
    <property type="entry name" value="HIS_KIN"/>
    <property type="match status" value="1"/>
</dbReference>
<dbReference type="FunFam" id="3.30.565.10:FF:000010">
    <property type="entry name" value="Sensor histidine kinase RcsC"/>
    <property type="match status" value="1"/>
</dbReference>
<gene>
    <name evidence="16" type="ORF">ASZ90_000677</name>
</gene>
<dbReference type="SUPFAM" id="SSF47384">
    <property type="entry name" value="Homodimeric domain of signal transducing histidine kinase"/>
    <property type="match status" value="1"/>
</dbReference>
<keyword evidence="10" id="KW-1133">Transmembrane helix</keyword>
<proteinExistence type="predicted"/>
<dbReference type="SUPFAM" id="SSF158472">
    <property type="entry name" value="HAMP domain-like"/>
    <property type="match status" value="1"/>
</dbReference>
<dbReference type="GO" id="GO:0005524">
    <property type="term" value="F:ATP binding"/>
    <property type="evidence" value="ECO:0007669"/>
    <property type="project" value="UniProtKB-KW"/>
</dbReference>
<feature type="domain" description="Histidine kinase" evidence="11">
    <location>
        <begin position="519"/>
        <end position="742"/>
    </location>
</feature>
<feature type="transmembrane region" description="Helical" evidence="10">
    <location>
        <begin position="288"/>
        <end position="310"/>
    </location>
</feature>
<dbReference type="InterPro" id="IPR036097">
    <property type="entry name" value="HisK_dim/P_sf"/>
</dbReference>
<dbReference type="InterPro" id="IPR035965">
    <property type="entry name" value="PAS-like_dom_sf"/>
</dbReference>
<dbReference type="Gene3D" id="3.30.565.10">
    <property type="entry name" value="Histidine kinase-like ATPase, C-terminal domain"/>
    <property type="match status" value="1"/>
</dbReference>
<dbReference type="Pfam" id="PF00072">
    <property type="entry name" value="Response_reg"/>
    <property type="match status" value="1"/>
</dbReference>
<keyword evidence="8" id="KW-0902">Two-component regulatory system</keyword>
<dbReference type="PROSITE" id="PS50113">
    <property type="entry name" value="PAC"/>
    <property type="match status" value="1"/>
</dbReference>
<dbReference type="SUPFAM" id="SSF55785">
    <property type="entry name" value="PYP-like sensor domain (PAS domain)"/>
    <property type="match status" value="1"/>
</dbReference>
<accession>A0A0W8G8K4</accession>
<dbReference type="PANTHER" id="PTHR45339">
    <property type="entry name" value="HYBRID SIGNAL TRANSDUCTION HISTIDINE KINASE J"/>
    <property type="match status" value="1"/>
</dbReference>
<dbReference type="PANTHER" id="PTHR45339:SF1">
    <property type="entry name" value="HYBRID SIGNAL TRANSDUCTION HISTIDINE KINASE J"/>
    <property type="match status" value="1"/>
</dbReference>
<evidence type="ECO:0000256" key="8">
    <source>
        <dbReference type="ARBA" id="ARBA00023012"/>
    </source>
</evidence>
<dbReference type="AlphaFoldDB" id="A0A0W8G8K4"/>
<dbReference type="SMART" id="SM00091">
    <property type="entry name" value="PAS"/>
    <property type="match status" value="1"/>
</dbReference>
<evidence type="ECO:0000259" key="13">
    <source>
        <dbReference type="PROSITE" id="PS50112"/>
    </source>
</evidence>
<feature type="region of interest" description="Disordered" evidence="9">
    <location>
        <begin position="752"/>
        <end position="790"/>
    </location>
</feature>
<dbReference type="PROSITE" id="PS50112">
    <property type="entry name" value="PAS"/>
    <property type="match status" value="1"/>
</dbReference>
<sequence length="922" mass="100360">MRFRPLWSLRLRDHLVILVMLVLLPALALAVYSGVQQRQEAVEEAKQHVVGLVRVFGHEQDRLVETTRHVLNTLAHIPEIKARDVAATDRILAELRSHTPFYSTVVAVDPSGEVFGCALPETKPINVADREWFAEVAATKTFTVGRFLISRSAHKASLPMAFPVLDAQGRVDFILGAALDLEYYGSVYARASLPPEATLTLADAGGTVLYRNRDAADWVGKPLPGHLQEHINNGAEEGTFAAPDIGGIPRIYAFKRLSAGNAGNPGRFVTAMVGVPEDLALEKSRRILVQHVLGLLLAAAAAFAAAWLFARRAILDPITALAQAAKRVKEGDASARTGILAGGEIGALARDFDDMAEALARREQERDTAKEELERQLAFVSALIEAAPIPIYHKDRSGRFVGCNRAFAEFAGRPEADILGRTCFDIFPPEIAAHNTANDQELLSRGGRRLYEAPAWSAQGGERQMIFHKAAYGDASGEVAGLVGLMVDITPLKTAQVELVAAKEKAEEASRGKSDFLASMSHEIRTPLNGVLGMLQILLSEPVEPQHREYLEAAMDAARTLLEVIGEVLDFSKIEAGRLELVEKDFQPAVLLESVRGLFEVQTRARGLTLSCELSPEVPQWVRGDEQRLKQILYNLVGNALKFTDSGDVRVRLSRAAAEEGPGETVLDLIVEDTGVGIPTEAQDHIFEPFRQAGDSFERRRQGTGLGLGIVRRLAEAMGGFVNLRSREGEGSRFTVRVRLKHPDMSVFGTESARAARDAGQPEDRPWPLAAMPPRAGGNPDRKDAPEEDADGNVAGLRVLVVEDDHLNRLTAVKLLERLGCTAVGVQGGAEALSLLETTVFDVVLMDIQMPGLDGMETTRRIRAFGRPEVSGLFVAAVTAHALKGDREVFLRAGMDDYLSKPVDIDELRAMLLRAGRGRSLS</sequence>
<dbReference type="PROSITE" id="PS50885">
    <property type="entry name" value="HAMP"/>
    <property type="match status" value="1"/>
</dbReference>
<keyword evidence="6" id="KW-0418">Kinase</keyword>
<evidence type="ECO:0000259" key="14">
    <source>
        <dbReference type="PROSITE" id="PS50113"/>
    </source>
</evidence>
<keyword evidence="7" id="KW-0067">ATP-binding</keyword>
<dbReference type="InterPro" id="IPR003594">
    <property type="entry name" value="HATPase_dom"/>
</dbReference>
<dbReference type="CDD" id="cd17546">
    <property type="entry name" value="REC_hyHK_CKI1_RcsC-like"/>
    <property type="match status" value="1"/>
</dbReference>